<dbReference type="Gene3D" id="3.40.50.300">
    <property type="entry name" value="P-loop containing nucleotide triphosphate hydrolases"/>
    <property type="match status" value="1"/>
</dbReference>
<gene>
    <name evidence="2" type="ORF">METZ01_LOCUS245304</name>
</gene>
<dbReference type="EMBL" id="UINC01064111">
    <property type="protein sequence ID" value="SVB92450.1"/>
    <property type="molecule type" value="Genomic_DNA"/>
</dbReference>
<organism evidence="2">
    <name type="scientific">marine metagenome</name>
    <dbReference type="NCBI Taxonomy" id="408172"/>
    <lineage>
        <taxon>unclassified sequences</taxon>
        <taxon>metagenomes</taxon>
        <taxon>ecological metagenomes</taxon>
    </lineage>
</organism>
<dbReference type="InterPro" id="IPR027417">
    <property type="entry name" value="P-loop_NTPase"/>
</dbReference>
<sequence>MEVIGDTVGWRLGDDQSTMLGIEILLPDPEPSVGLPGHRGRIWLEGASGLHLLYGKNGSGKSTVLRALADLFEGRKSKAQVSCFVRLEDVSRGGNFDLSKAKEVGTEGSYGWILVPDWSLFVQDAAHSLQSQERELDLFGGRGERIFSAVGLQWDSEMAKRVL</sequence>
<evidence type="ECO:0000259" key="1">
    <source>
        <dbReference type="Pfam" id="PF13304"/>
    </source>
</evidence>
<dbReference type="InterPro" id="IPR003959">
    <property type="entry name" value="ATPase_AAA_core"/>
</dbReference>
<proteinExistence type="predicted"/>
<protein>
    <recommendedName>
        <fullName evidence="1">ATPase AAA-type core domain-containing protein</fullName>
    </recommendedName>
</protein>
<accession>A0A382HYL0</accession>
<evidence type="ECO:0000313" key="2">
    <source>
        <dbReference type="EMBL" id="SVB92450.1"/>
    </source>
</evidence>
<feature type="domain" description="ATPase AAA-type core" evidence="1">
    <location>
        <begin position="51"/>
        <end position="73"/>
    </location>
</feature>
<name>A0A382HYL0_9ZZZZ</name>
<reference evidence="2" key="1">
    <citation type="submission" date="2018-05" db="EMBL/GenBank/DDBJ databases">
        <authorList>
            <person name="Lanie J.A."/>
            <person name="Ng W.-L."/>
            <person name="Kazmierczak K.M."/>
            <person name="Andrzejewski T.M."/>
            <person name="Davidsen T.M."/>
            <person name="Wayne K.J."/>
            <person name="Tettelin H."/>
            <person name="Glass J.I."/>
            <person name="Rusch D."/>
            <person name="Podicherti R."/>
            <person name="Tsui H.-C.T."/>
            <person name="Winkler M.E."/>
        </authorList>
    </citation>
    <scope>NUCLEOTIDE SEQUENCE</scope>
</reference>
<dbReference type="SUPFAM" id="SSF52540">
    <property type="entry name" value="P-loop containing nucleoside triphosphate hydrolases"/>
    <property type="match status" value="1"/>
</dbReference>
<feature type="non-terminal residue" evidence="2">
    <location>
        <position position="163"/>
    </location>
</feature>
<dbReference type="AlphaFoldDB" id="A0A382HYL0"/>
<dbReference type="Pfam" id="PF13304">
    <property type="entry name" value="AAA_21"/>
    <property type="match status" value="1"/>
</dbReference>